<feature type="transmembrane region" description="Helical" evidence="2">
    <location>
        <begin position="450"/>
        <end position="471"/>
    </location>
</feature>
<dbReference type="InParanoid" id="A0A369JHP2"/>
<feature type="transmembrane region" description="Helical" evidence="2">
    <location>
        <begin position="353"/>
        <end position="371"/>
    </location>
</feature>
<keyword evidence="6" id="KW-1185">Reference proteome</keyword>
<evidence type="ECO:0000256" key="2">
    <source>
        <dbReference type="SAM" id="Phobius"/>
    </source>
</evidence>
<feature type="compositionally biased region" description="Basic and acidic residues" evidence="1">
    <location>
        <begin position="581"/>
        <end position="595"/>
    </location>
</feature>
<feature type="transmembrane region" description="Helical" evidence="2">
    <location>
        <begin position="314"/>
        <end position="341"/>
    </location>
</feature>
<dbReference type="AlphaFoldDB" id="A0A369JHP2"/>
<keyword evidence="2" id="KW-1133">Transmembrane helix</keyword>
<dbReference type="InterPro" id="IPR052971">
    <property type="entry name" value="TRP_calcium_channel"/>
</dbReference>
<evidence type="ECO:0000256" key="1">
    <source>
        <dbReference type="SAM" id="MobiDB-lite"/>
    </source>
</evidence>
<evidence type="ECO:0000259" key="3">
    <source>
        <dbReference type="Pfam" id="PF23190"/>
    </source>
</evidence>
<organism evidence="5 6">
    <name type="scientific">Hypsizygus marmoreus</name>
    <name type="common">White beech mushroom</name>
    <name type="synonym">Agaricus marmoreus</name>
    <dbReference type="NCBI Taxonomy" id="39966"/>
    <lineage>
        <taxon>Eukaryota</taxon>
        <taxon>Fungi</taxon>
        <taxon>Dikarya</taxon>
        <taxon>Basidiomycota</taxon>
        <taxon>Agaricomycotina</taxon>
        <taxon>Agaricomycetes</taxon>
        <taxon>Agaricomycetidae</taxon>
        <taxon>Agaricales</taxon>
        <taxon>Tricholomatineae</taxon>
        <taxon>Lyophyllaceae</taxon>
        <taxon>Hypsizygus</taxon>
    </lineage>
</organism>
<dbReference type="InterPro" id="IPR056337">
    <property type="entry name" value="LHD_YVC1"/>
</dbReference>
<feature type="transmembrane region" description="Helical" evidence="2">
    <location>
        <begin position="541"/>
        <end position="560"/>
    </location>
</feature>
<feature type="transmembrane region" description="Helical" evidence="2">
    <location>
        <begin position="503"/>
        <end position="521"/>
    </location>
</feature>
<keyword evidence="2" id="KW-0812">Transmembrane</keyword>
<dbReference type="PANTHER" id="PTHR35859">
    <property type="entry name" value="NONSELECTIVE CATION CHANNEL PROTEIN"/>
    <property type="match status" value="1"/>
</dbReference>
<accession>A0A369JHP2</accession>
<dbReference type="Proteomes" id="UP000076154">
    <property type="component" value="Unassembled WGS sequence"/>
</dbReference>
<dbReference type="Pfam" id="PF23190">
    <property type="entry name" value="LHD_TRPY1"/>
    <property type="match status" value="1"/>
</dbReference>
<evidence type="ECO:0000313" key="6">
    <source>
        <dbReference type="Proteomes" id="UP000076154"/>
    </source>
</evidence>
<name>A0A369JHP2_HYPMA</name>
<feature type="region of interest" description="Disordered" evidence="1">
    <location>
        <begin position="573"/>
        <end position="595"/>
    </location>
</feature>
<dbReference type="EMBL" id="LUEZ02000071">
    <property type="protein sequence ID" value="RDB19925.1"/>
    <property type="molecule type" value="Genomic_DNA"/>
</dbReference>
<evidence type="ECO:0000259" key="4">
    <source>
        <dbReference type="Pfam" id="PF23317"/>
    </source>
</evidence>
<gene>
    <name evidence="5" type="primary">YVC1_2</name>
    <name evidence="5" type="ORF">Hypma_012774</name>
</gene>
<dbReference type="InterPro" id="IPR056336">
    <property type="entry name" value="YVC1_C"/>
</dbReference>
<dbReference type="STRING" id="39966.A0A369JHP2"/>
<evidence type="ECO:0000313" key="5">
    <source>
        <dbReference type="EMBL" id="RDB19925.1"/>
    </source>
</evidence>
<feature type="transmembrane region" description="Helical" evidence="2">
    <location>
        <begin position="392"/>
        <end position="412"/>
    </location>
</feature>
<protein>
    <submittedName>
        <fullName evidence="5">Calcium channel YVC1</fullName>
    </submittedName>
</protein>
<dbReference type="OrthoDB" id="301415at2759"/>
<dbReference type="PANTHER" id="PTHR35859:SF4">
    <property type="entry name" value="MEMBRANE CHANNEL PROTEIN, PUTATIVE (AFU_ORTHOLOGUE AFUA_6G11300)-RELATED"/>
    <property type="match status" value="1"/>
</dbReference>
<keyword evidence="2" id="KW-0472">Membrane</keyword>
<sequence length="643" mass="72111">MNLMHDVQNVTAFKTGALNLNGFQVQPLAMSDATIEAGDEASLISVQSVKPSPDTLTKLVKRLRALTLTLLPVEVDPDSIDDPTSRVITPQVISAYKAAAGDFVEALPYCLLRARVEFMWDANHNPADYGENVGRAIACEVLARKIVHISPPDRLTAIMSSRFRHIQVDGDTSDMSSALEMAIDSHCSIFLSSSEAQEVVNALWIGDLIQRNNENHDIDYVPYADTRVNTFWGHLDASRLSVPRYQNSFRIIIWLFFLLAYSQAVREPLERLGDAHMSFDEWEIILYTMSLAFLIEDTHKFYSLLRFSTWRAFSFWNVVAFVTDGLLLAAFILRVIGFAAVGDEAATMRLRSFQVLSFVSPVIWMKLITVFDGFKYIGTLQICVARMLKESGIFFALLSVLAIGFAQGLYALDAADGAVEGPSAVINILVQALLQSPNYEKYSGSPPGLILYYMWNTVTALILLNVLISLFSSAYSDVVDDAEAQYLAFFAAKTVGMIRAPDSFVYPAPFNLIEMVFIAPFEFLPKFRLSANAYAKLNRYVMVTIFFIPLAFIAFSEATFDRQKHTWMNNWLRGDEEGEADSPKNRDPEMDDPEGLRITKVPFEELIKLFPNTQQSSEACIINEIAEVKRQLALVLKKLDAKQ</sequence>
<reference evidence="5" key="1">
    <citation type="submission" date="2018-04" db="EMBL/GenBank/DDBJ databases">
        <title>Whole genome sequencing of Hypsizygus marmoreus.</title>
        <authorList>
            <person name="Choi I.-G."/>
            <person name="Min B."/>
            <person name="Kim J.-G."/>
            <person name="Kim S."/>
            <person name="Oh Y.-L."/>
            <person name="Kong W.-S."/>
            <person name="Park H."/>
            <person name="Jeong J."/>
            <person name="Song E.-S."/>
        </authorList>
    </citation>
    <scope>NUCLEOTIDE SEQUENCE [LARGE SCALE GENOMIC DNA]</scope>
    <source>
        <strain evidence="5">51987-8</strain>
    </source>
</reference>
<feature type="domain" description="Calcium channel YVC1-like C-terminal transmembrane" evidence="4">
    <location>
        <begin position="283"/>
        <end position="555"/>
    </location>
</feature>
<proteinExistence type="predicted"/>
<comment type="caution">
    <text evidence="5">The sequence shown here is derived from an EMBL/GenBank/DDBJ whole genome shotgun (WGS) entry which is preliminary data.</text>
</comment>
<feature type="domain" description="YVC1 N-terminal linker helical" evidence="3">
    <location>
        <begin position="57"/>
        <end position="235"/>
    </location>
</feature>
<dbReference type="Pfam" id="PF23317">
    <property type="entry name" value="YVC1_C"/>
    <property type="match status" value="1"/>
</dbReference>